<keyword evidence="1" id="KW-1185">Reference proteome</keyword>
<dbReference type="GeneID" id="113495184"/>
<dbReference type="RefSeq" id="XP_026729594.1">
    <property type="nucleotide sequence ID" value="XM_026873793.1"/>
</dbReference>
<evidence type="ECO:0000313" key="1">
    <source>
        <dbReference type="Proteomes" id="UP000322000"/>
    </source>
</evidence>
<dbReference type="OrthoDB" id="7480128at2759"/>
<accession>A0A7E5VMP8</accession>
<gene>
    <name evidence="2" type="primary">LOC113495184</name>
</gene>
<dbReference type="AlphaFoldDB" id="A0A7E5VMP8"/>
<protein>
    <submittedName>
        <fullName evidence="2">Uncharacterized protein LOC113495184</fullName>
    </submittedName>
</protein>
<proteinExistence type="predicted"/>
<dbReference type="KEGG" id="tnl:113495184"/>
<evidence type="ECO:0000313" key="2">
    <source>
        <dbReference type="RefSeq" id="XP_026729594.1"/>
    </source>
</evidence>
<dbReference type="InParanoid" id="A0A7E5VMP8"/>
<sequence>MGDRGGYADDTLILASGSDPRECIQRTTCGVQVVVGRIRMLGLDVALGKTEALMLHGPRSQPQMDTCLTVEDARIPLSGTMKYLGLVLDGRMSFREHFKRLAPRLQVAAAALGRLLPNVGGPDVGCRRLYAGVIRSMALYGAPIWCGSLTPKNRAVLLGAQRVVTNRIVRAYRTVGREASCALAGIPPWDLDTSVLADLYTRCTALRSRGIEPSPGQRETWRRQARLVAFRNWELRLANPTAGRATVEAIRPHLQQWVERRYGVLTYRLTQMLTGHGAFGHYLFWVARREVTTVCHQCGDADDTALHTLAACPVFAEPRAELVSALGGVDVAELSAVIAAAIGSQNNQLPSSQRFVLSSISISI</sequence>
<reference evidence="2" key="1">
    <citation type="submission" date="2025-08" db="UniProtKB">
        <authorList>
            <consortium name="RefSeq"/>
        </authorList>
    </citation>
    <scope>IDENTIFICATION</scope>
</reference>
<name>A0A7E5VMP8_TRINI</name>
<dbReference type="Proteomes" id="UP000322000">
    <property type="component" value="Chromosome 6"/>
</dbReference>
<organism evidence="1 2">
    <name type="scientific">Trichoplusia ni</name>
    <name type="common">Cabbage looper</name>
    <dbReference type="NCBI Taxonomy" id="7111"/>
    <lineage>
        <taxon>Eukaryota</taxon>
        <taxon>Metazoa</taxon>
        <taxon>Ecdysozoa</taxon>
        <taxon>Arthropoda</taxon>
        <taxon>Hexapoda</taxon>
        <taxon>Insecta</taxon>
        <taxon>Pterygota</taxon>
        <taxon>Neoptera</taxon>
        <taxon>Endopterygota</taxon>
        <taxon>Lepidoptera</taxon>
        <taxon>Glossata</taxon>
        <taxon>Ditrysia</taxon>
        <taxon>Noctuoidea</taxon>
        <taxon>Noctuidae</taxon>
        <taxon>Plusiinae</taxon>
        <taxon>Trichoplusia</taxon>
    </lineage>
</organism>